<dbReference type="InterPro" id="IPR022893">
    <property type="entry name" value="Shikimate_DH_fam"/>
</dbReference>
<comment type="catalytic activity">
    <reaction evidence="3">
        <text>shikimate + NADP(+) = 3-dehydroshikimate + NADPH + H(+)</text>
        <dbReference type="Rhea" id="RHEA:17737"/>
        <dbReference type="ChEBI" id="CHEBI:15378"/>
        <dbReference type="ChEBI" id="CHEBI:16630"/>
        <dbReference type="ChEBI" id="CHEBI:36208"/>
        <dbReference type="ChEBI" id="CHEBI:57783"/>
        <dbReference type="ChEBI" id="CHEBI:58349"/>
        <dbReference type="EC" id="1.1.1.25"/>
    </reaction>
</comment>
<evidence type="ECO:0000256" key="2">
    <source>
        <dbReference type="ARBA" id="ARBA00023141"/>
    </source>
</evidence>
<keyword evidence="7" id="KW-1185">Reference proteome</keyword>
<dbReference type="InterPro" id="IPR041121">
    <property type="entry name" value="SDH_C"/>
</dbReference>
<dbReference type="Gene3D" id="3.40.50.720">
    <property type="entry name" value="NAD(P)-binding Rossmann-like Domain"/>
    <property type="match status" value="1"/>
</dbReference>
<feature type="binding site" evidence="3">
    <location>
        <position position="94"/>
    </location>
    <ligand>
        <name>shikimate</name>
        <dbReference type="ChEBI" id="CHEBI:36208"/>
    </ligand>
</feature>
<keyword evidence="2 3" id="KW-0057">Aromatic amino acid biosynthesis</keyword>
<dbReference type="CDD" id="cd01065">
    <property type="entry name" value="NAD_bind_Shikimate_DH"/>
    <property type="match status" value="1"/>
</dbReference>
<keyword evidence="3" id="KW-0560">Oxidoreductase</keyword>
<dbReference type="InterPro" id="IPR046346">
    <property type="entry name" value="Aminoacid_DH-like_N_sf"/>
</dbReference>
<dbReference type="SUPFAM" id="SSF51735">
    <property type="entry name" value="NAD(P)-binding Rossmann-fold domains"/>
    <property type="match status" value="1"/>
</dbReference>
<feature type="binding site" evidence="3">
    <location>
        <position position="234"/>
    </location>
    <ligand>
        <name>NADP(+)</name>
        <dbReference type="ChEBI" id="CHEBI:58349"/>
    </ligand>
</feature>
<dbReference type="Proteomes" id="UP000077280">
    <property type="component" value="Unassembled WGS sequence"/>
</dbReference>
<dbReference type="RefSeq" id="WP_068807437.1">
    <property type="nucleotide sequence ID" value="NZ_LXND01000062.1"/>
</dbReference>
<feature type="binding site" evidence="3">
    <location>
        <begin position="133"/>
        <end position="137"/>
    </location>
    <ligand>
        <name>NADP(+)</name>
        <dbReference type="ChEBI" id="CHEBI:58349"/>
    </ligand>
</feature>
<comment type="caution">
    <text evidence="3">Lacks conserved residue(s) required for the propagation of feature annotation.</text>
</comment>
<evidence type="ECO:0000259" key="4">
    <source>
        <dbReference type="Pfam" id="PF08501"/>
    </source>
</evidence>
<evidence type="ECO:0000313" key="7">
    <source>
        <dbReference type="Proteomes" id="UP000077280"/>
    </source>
</evidence>
<feature type="binding site" evidence="3">
    <location>
        <position position="69"/>
    </location>
    <ligand>
        <name>shikimate</name>
        <dbReference type="ChEBI" id="CHEBI:36208"/>
    </ligand>
</feature>
<keyword evidence="3" id="KW-0028">Amino-acid biosynthesis</keyword>
<evidence type="ECO:0000256" key="1">
    <source>
        <dbReference type="ARBA" id="ARBA00004871"/>
    </source>
</evidence>
<feature type="active site" description="Proton acceptor" evidence="3">
    <location>
        <position position="73"/>
    </location>
</feature>
<comment type="caution">
    <text evidence="6">The sequence shown here is derived from an EMBL/GenBank/DDBJ whole genome shotgun (WGS) entry which is preliminary data.</text>
</comment>
<proteinExistence type="inferred from homology"/>
<evidence type="ECO:0000256" key="3">
    <source>
        <dbReference type="HAMAP-Rule" id="MF_00222"/>
    </source>
</evidence>
<dbReference type="InterPro" id="IPR013708">
    <property type="entry name" value="Shikimate_DH-bd_N"/>
</dbReference>
<comment type="subunit">
    <text evidence="3">Homodimer.</text>
</comment>
<dbReference type="EMBL" id="LXND01000062">
    <property type="protein sequence ID" value="OAD63608.1"/>
    <property type="molecule type" value="Genomic_DNA"/>
</dbReference>
<dbReference type="HAMAP" id="MF_00222">
    <property type="entry name" value="Shikimate_DH_AroE"/>
    <property type="match status" value="1"/>
</dbReference>
<keyword evidence="3" id="KW-0521">NADP</keyword>
<organism evidence="6 7">
    <name type="scientific">Pediococcus parvulus</name>
    <dbReference type="NCBI Taxonomy" id="54062"/>
    <lineage>
        <taxon>Bacteria</taxon>
        <taxon>Bacillati</taxon>
        <taxon>Bacillota</taxon>
        <taxon>Bacilli</taxon>
        <taxon>Lactobacillales</taxon>
        <taxon>Lactobacillaceae</taxon>
        <taxon>Pediococcus</taxon>
    </lineage>
</organism>
<dbReference type="PANTHER" id="PTHR21089">
    <property type="entry name" value="SHIKIMATE DEHYDROGENASE"/>
    <property type="match status" value="1"/>
</dbReference>
<dbReference type="NCBIfam" id="NF009200">
    <property type="entry name" value="PRK12548.1"/>
    <property type="match status" value="1"/>
</dbReference>
<feature type="binding site" evidence="3">
    <location>
        <begin position="22"/>
        <end position="24"/>
    </location>
    <ligand>
        <name>shikimate</name>
        <dbReference type="ChEBI" id="CHEBI:36208"/>
    </ligand>
</feature>
<accession>A0ABX2UFF1</accession>
<feature type="domain" description="SDH C-terminal" evidence="5">
    <location>
        <begin position="259"/>
        <end position="280"/>
    </location>
</feature>
<dbReference type="InterPro" id="IPR036291">
    <property type="entry name" value="NAD(P)-bd_dom_sf"/>
</dbReference>
<protein>
    <recommendedName>
        <fullName evidence="3">Shikimate dehydrogenase (NADP(+))</fullName>
        <shortName evidence="3">SDH</shortName>
        <ecNumber evidence="3">1.1.1.25</ecNumber>
    </recommendedName>
</protein>
<evidence type="ECO:0000313" key="6">
    <source>
        <dbReference type="EMBL" id="OAD63608.1"/>
    </source>
</evidence>
<dbReference type="Gene3D" id="3.40.50.10860">
    <property type="entry name" value="Leucine Dehydrogenase, chain A, domain 1"/>
    <property type="match status" value="1"/>
</dbReference>
<comment type="similarity">
    <text evidence="3">Belongs to the shikimate dehydrogenase family.</text>
</comment>
<dbReference type="SUPFAM" id="SSF53223">
    <property type="entry name" value="Aminoacid dehydrogenase-like, N-terminal domain"/>
    <property type="match status" value="1"/>
</dbReference>
<comment type="function">
    <text evidence="3">Involved in the biosynthesis of the chorismate, which leads to the biosynthesis of aromatic amino acids. Catalyzes the reversible NADPH linked reduction of 3-dehydroshikimate (DHSA) to yield shikimate (SA).</text>
</comment>
<sequence>MEKRISGTTGLFCLVGSPVGHSGSPAMYNYSFQKQGLDYAYMAFDVKKEQMAAAMKTIKLFNIRGGNITMPCKNIAATLVDELSPAARIIGAINVFVNDNGKITGHITDGIGFVRNLKEHGIDVAGKKLVVIGAGGAATALQVQSALDGAKELSIFNRDDEFYARAEETVKKIQKEAPTVTANAFHLEDNDKLKEEIASADILVNATIIGMKPQDGQSLVDPSFLRKDLVVADTVYNPLKTKLILDAEKIGCRTAPGKGMLLWQGAAAYKLFVGKEMPAKEYQEYEQQQAKANK</sequence>
<comment type="pathway">
    <text evidence="1 3">Metabolic intermediate biosynthesis; chorismate biosynthesis; chorismate from D-erythrose 4-phosphate and phosphoenolpyruvate: step 4/7.</text>
</comment>
<feature type="binding site" evidence="3">
    <location>
        <position position="257"/>
    </location>
    <ligand>
        <name>NADP(+)</name>
        <dbReference type="ChEBI" id="CHEBI:58349"/>
    </ligand>
</feature>
<dbReference type="EC" id="1.1.1.25" evidence="3"/>
<dbReference type="Pfam" id="PF08501">
    <property type="entry name" value="Shikimate_dh_N"/>
    <property type="match status" value="1"/>
</dbReference>
<name>A0ABX2UFF1_9LACO</name>
<dbReference type="Pfam" id="PF18317">
    <property type="entry name" value="SDH_C"/>
    <property type="match status" value="1"/>
</dbReference>
<feature type="binding site" evidence="3">
    <location>
        <position position="236"/>
    </location>
    <ligand>
        <name>shikimate</name>
        <dbReference type="ChEBI" id="CHEBI:36208"/>
    </ligand>
</feature>
<feature type="binding site" evidence="3">
    <location>
        <position position="264"/>
    </location>
    <ligand>
        <name>shikimate</name>
        <dbReference type="ChEBI" id="CHEBI:36208"/>
    </ligand>
</feature>
<evidence type="ECO:0000259" key="5">
    <source>
        <dbReference type="Pfam" id="PF18317"/>
    </source>
</evidence>
<gene>
    <name evidence="3" type="primary">aroE</name>
    <name evidence="6" type="ORF">A7K95_08635</name>
</gene>
<feature type="binding site" evidence="3">
    <location>
        <position position="109"/>
    </location>
    <ligand>
        <name>shikimate</name>
        <dbReference type="ChEBI" id="CHEBI:36208"/>
    </ligand>
</feature>
<feature type="domain" description="Shikimate dehydrogenase substrate binding N-terminal" evidence="4">
    <location>
        <begin position="14"/>
        <end position="95"/>
    </location>
</feature>
<reference evidence="6 7" key="1">
    <citation type="submission" date="2016-05" db="EMBL/GenBank/DDBJ databases">
        <title>Draft genome sequence of Pediococcus parvulus 2.6, a probiotic beta-glucan producer strain.</title>
        <authorList>
            <person name="Mohedano M.L."/>
            <person name="Perez-Ramos A."/>
            <person name="Duenas M.T."/>
            <person name="Lamontanara A."/>
            <person name="Orru L."/>
            <person name="Spano G."/>
            <person name="Capozzi V."/>
            <person name="Lopez P."/>
        </authorList>
    </citation>
    <scope>NUCLEOTIDE SEQUENCE [LARGE SCALE GENOMIC DNA]</scope>
    <source>
        <strain evidence="6 7">2.6</strain>
    </source>
</reference>
<dbReference type="PANTHER" id="PTHR21089:SF1">
    <property type="entry name" value="BIFUNCTIONAL 3-DEHYDROQUINATE DEHYDRATASE_SHIKIMATE DEHYDROGENASE, CHLOROPLASTIC"/>
    <property type="match status" value="1"/>
</dbReference>